<organism evidence="1 2">
    <name type="scientific">Oikopleura dioica</name>
    <name type="common">Tunicate</name>
    <dbReference type="NCBI Taxonomy" id="34765"/>
    <lineage>
        <taxon>Eukaryota</taxon>
        <taxon>Metazoa</taxon>
        <taxon>Chordata</taxon>
        <taxon>Tunicata</taxon>
        <taxon>Appendicularia</taxon>
        <taxon>Copelata</taxon>
        <taxon>Oikopleuridae</taxon>
        <taxon>Oikopleura</taxon>
    </lineage>
</organism>
<evidence type="ECO:0000313" key="2">
    <source>
        <dbReference type="Proteomes" id="UP001158576"/>
    </source>
</evidence>
<dbReference type="SUPFAM" id="SSF56112">
    <property type="entry name" value="Protein kinase-like (PK-like)"/>
    <property type="match status" value="1"/>
</dbReference>
<protein>
    <submittedName>
        <fullName evidence="1">Oidioi.mRNA.OKI2018_I69.chr1.g2220.t1.cds</fullName>
    </submittedName>
</protein>
<dbReference type="Gene3D" id="3.30.200.20">
    <property type="entry name" value="Phosphorylase Kinase, domain 1"/>
    <property type="match status" value="1"/>
</dbReference>
<sequence>MYESLFLSHPFSPNGNESLNTIENNVMSKTYSKAWSNPYVGEIIEGCFSDQAERPKMREILKKPLFKGVSQKLEDGCLPIGILEGDDRKRAAQAESEESEDENEYDERLNGLKVPDFQIEKYLGKGAGYGPTLLVSKDKSKYIAKSVPWSNAQDLQNAYKKIEALRSLRSDFVVKYSDYIPKDQWQDSL</sequence>
<keyword evidence="2" id="KW-1185">Reference proteome</keyword>
<gene>
    <name evidence="1" type="ORF">OKIOD_LOCUS10985</name>
</gene>
<evidence type="ECO:0000313" key="1">
    <source>
        <dbReference type="EMBL" id="CAG5105543.1"/>
    </source>
</evidence>
<proteinExistence type="predicted"/>
<dbReference type="Proteomes" id="UP001158576">
    <property type="component" value="Chromosome 1"/>
</dbReference>
<name>A0ABN7SUM8_OIKDI</name>
<accession>A0ABN7SUM8</accession>
<reference evidence="1 2" key="1">
    <citation type="submission" date="2021-04" db="EMBL/GenBank/DDBJ databases">
        <authorList>
            <person name="Bliznina A."/>
        </authorList>
    </citation>
    <scope>NUCLEOTIDE SEQUENCE [LARGE SCALE GENOMIC DNA]</scope>
</reference>
<dbReference type="InterPro" id="IPR011009">
    <property type="entry name" value="Kinase-like_dom_sf"/>
</dbReference>
<dbReference type="EMBL" id="OU015566">
    <property type="protein sequence ID" value="CAG5105543.1"/>
    <property type="molecule type" value="Genomic_DNA"/>
</dbReference>